<name>A0ABT9GX51_9GAMM</name>
<protein>
    <submittedName>
        <fullName evidence="2">ComF family protein</fullName>
    </submittedName>
</protein>
<dbReference type="CDD" id="cd06223">
    <property type="entry name" value="PRTases_typeI"/>
    <property type="match status" value="1"/>
</dbReference>
<comment type="similarity">
    <text evidence="1">Belongs to the ComF/GntX family.</text>
</comment>
<reference evidence="2 3" key="1">
    <citation type="submission" date="2023-08" db="EMBL/GenBank/DDBJ databases">
        <authorList>
            <person name="Joshi A."/>
            <person name="Thite S."/>
        </authorList>
    </citation>
    <scope>NUCLEOTIDE SEQUENCE [LARGE SCALE GENOMIC DNA]</scope>
    <source>
        <strain evidence="2 3">AC40</strain>
    </source>
</reference>
<keyword evidence="3" id="KW-1185">Reference proteome</keyword>
<evidence type="ECO:0000313" key="2">
    <source>
        <dbReference type="EMBL" id="MDP4535634.1"/>
    </source>
</evidence>
<dbReference type="InterPro" id="IPR029057">
    <property type="entry name" value="PRTase-like"/>
</dbReference>
<dbReference type="RefSeq" id="WP_305892901.1">
    <property type="nucleotide sequence ID" value="NZ_JAUZVZ010000006.1"/>
</dbReference>
<evidence type="ECO:0000256" key="1">
    <source>
        <dbReference type="ARBA" id="ARBA00008007"/>
    </source>
</evidence>
<dbReference type="Gene3D" id="3.40.50.2020">
    <property type="match status" value="1"/>
</dbReference>
<comment type="caution">
    <text evidence="2">The sequence shown here is derived from an EMBL/GenBank/DDBJ whole genome shotgun (WGS) entry which is preliminary data.</text>
</comment>
<dbReference type="Proteomes" id="UP001231616">
    <property type="component" value="Unassembled WGS sequence"/>
</dbReference>
<evidence type="ECO:0000313" key="3">
    <source>
        <dbReference type="Proteomes" id="UP001231616"/>
    </source>
</evidence>
<dbReference type="PANTHER" id="PTHR47505">
    <property type="entry name" value="DNA UTILIZATION PROTEIN YHGH"/>
    <property type="match status" value="1"/>
</dbReference>
<gene>
    <name evidence="2" type="ORF">Q3O60_05505</name>
</gene>
<dbReference type="InterPro" id="IPR051910">
    <property type="entry name" value="ComF/GntX_DNA_util-trans"/>
</dbReference>
<dbReference type="EMBL" id="JAUZVZ010000006">
    <property type="protein sequence ID" value="MDP4535634.1"/>
    <property type="molecule type" value="Genomic_DNA"/>
</dbReference>
<organism evidence="2 3">
    <name type="scientific">Alkalimonas collagenimarina</name>
    <dbReference type="NCBI Taxonomy" id="400390"/>
    <lineage>
        <taxon>Bacteria</taxon>
        <taxon>Pseudomonadati</taxon>
        <taxon>Pseudomonadota</taxon>
        <taxon>Gammaproteobacteria</taxon>
        <taxon>Alkalimonas</taxon>
    </lineage>
</organism>
<dbReference type="InterPro" id="IPR000836">
    <property type="entry name" value="PRTase_dom"/>
</dbReference>
<sequence length="240" mass="27520">MITRLITQGLHWLLPNRCLWCTLPVHQPKQQLCDACCHALPTFDIAFYQGNLLWLPAVQRGLPKLKAERLVSLSWYQQPWKLAISQWKFKQDLAAGQWLLTSFAELAHSYQAAGFPLPDVLTYIPMPKQRQRQRGFNQAELLATALADVWQRPVVALLDRQQLDKQQLKLDRTERLRNLQQAFQVLQPQQQWIQQAESIALVDDVITTGSTMRFACKALQQAGAHSIQLWTLAITESAVD</sequence>
<accession>A0ABT9GX51</accession>
<proteinExistence type="inferred from homology"/>
<dbReference type="SUPFAM" id="SSF53271">
    <property type="entry name" value="PRTase-like"/>
    <property type="match status" value="1"/>
</dbReference>
<dbReference type="PANTHER" id="PTHR47505:SF1">
    <property type="entry name" value="DNA UTILIZATION PROTEIN YHGH"/>
    <property type="match status" value="1"/>
</dbReference>